<evidence type="ECO:0000313" key="2">
    <source>
        <dbReference type="EMBL" id="PSK97899.1"/>
    </source>
</evidence>
<gene>
    <name evidence="2" type="ORF">CLV30_12156</name>
</gene>
<dbReference type="GO" id="GO:0008999">
    <property type="term" value="F:protein-N-terminal-alanine acetyltransferase activity"/>
    <property type="evidence" value="ECO:0007669"/>
    <property type="project" value="TreeGrafter"/>
</dbReference>
<sequence length="371" mass="40744">MQPFELRTDGVLLAVPTPADIDRLTHICQDPEVLRWTSIPTPYTRQEAETFVEQVVPKGWSEERDLTWAVRDPDDRRVLGTISLRLPGHGRGEVGFMLAEDARGRGLMSRALRLVAEYAFDAEGAGLTHLGWQARVGNWASRRVAWATGFRMEGRIRGGLVQRGETCDVWVATLAAGEQMRPVAPWLETPTLHGERVTLRRFIQSDADAVVEACNDPVSQHWLAGLPSPYTRDIALTYIHDREEDAAAARGVHWAAALPEGGPAVGSFSLMAFQARDGGAELGYWMHPAARGKQLATEAVGLLAAHAFIPTERGGLGLRRLVVAHASGNDASRKVIERAGFRQFGVERAGDRIRGGTVVDLCWYDLLAEDT</sequence>
<feature type="domain" description="N-acetyltransferase" evidence="1">
    <location>
        <begin position="197"/>
        <end position="365"/>
    </location>
</feature>
<dbReference type="GO" id="GO:0005737">
    <property type="term" value="C:cytoplasm"/>
    <property type="evidence" value="ECO:0007669"/>
    <property type="project" value="TreeGrafter"/>
</dbReference>
<feature type="domain" description="N-acetyltransferase" evidence="1">
    <location>
        <begin position="11"/>
        <end position="168"/>
    </location>
</feature>
<dbReference type="PANTHER" id="PTHR43441:SF10">
    <property type="entry name" value="ACETYLTRANSFERASE"/>
    <property type="match status" value="1"/>
</dbReference>
<dbReference type="PANTHER" id="PTHR43441">
    <property type="entry name" value="RIBOSOMAL-PROTEIN-SERINE ACETYLTRANSFERASE"/>
    <property type="match status" value="1"/>
</dbReference>
<dbReference type="AlphaFoldDB" id="A0A2P8DL16"/>
<keyword evidence="3" id="KW-1185">Reference proteome</keyword>
<protein>
    <submittedName>
        <fullName evidence="2">RimJ/RimL family protein N-acetyltransferase</fullName>
    </submittedName>
</protein>
<dbReference type="Proteomes" id="UP000243528">
    <property type="component" value="Unassembled WGS sequence"/>
</dbReference>
<evidence type="ECO:0000313" key="3">
    <source>
        <dbReference type="Proteomes" id="UP000243528"/>
    </source>
</evidence>
<dbReference type="Pfam" id="PF13302">
    <property type="entry name" value="Acetyltransf_3"/>
    <property type="match status" value="2"/>
</dbReference>
<dbReference type="OrthoDB" id="9814648at2"/>
<name>A0A2P8DL16_9ACTN</name>
<dbReference type="InterPro" id="IPR051908">
    <property type="entry name" value="Ribosomal_N-acetyltransferase"/>
</dbReference>
<dbReference type="PROSITE" id="PS51186">
    <property type="entry name" value="GNAT"/>
    <property type="match status" value="2"/>
</dbReference>
<organism evidence="2 3">
    <name type="scientific">Haloactinopolyspora alba</name>
    <dbReference type="NCBI Taxonomy" id="648780"/>
    <lineage>
        <taxon>Bacteria</taxon>
        <taxon>Bacillati</taxon>
        <taxon>Actinomycetota</taxon>
        <taxon>Actinomycetes</taxon>
        <taxon>Jiangellales</taxon>
        <taxon>Jiangellaceae</taxon>
        <taxon>Haloactinopolyspora</taxon>
    </lineage>
</organism>
<comment type="caution">
    <text evidence="2">The sequence shown here is derived from an EMBL/GenBank/DDBJ whole genome shotgun (WGS) entry which is preliminary data.</text>
</comment>
<reference evidence="2 3" key="1">
    <citation type="submission" date="2018-03" db="EMBL/GenBank/DDBJ databases">
        <title>Genomic Encyclopedia of Archaeal and Bacterial Type Strains, Phase II (KMG-II): from individual species to whole genera.</title>
        <authorList>
            <person name="Goeker M."/>
        </authorList>
    </citation>
    <scope>NUCLEOTIDE SEQUENCE [LARGE SCALE GENOMIC DNA]</scope>
    <source>
        <strain evidence="2 3">DSM 45211</strain>
    </source>
</reference>
<keyword evidence="2" id="KW-0808">Transferase</keyword>
<accession>A0A2P8DL16</accession>
<dbReference type="InterPro" id="IPR000182">
    <property type="entry name" value="GNAT_dom"/>
</dbReference>
<proteinExistence type="predicted"/>
<dbReference type="EMBL" id="PYGE01000021">
    <property type="protein sequence ID" value="PSK97899.1"/>
    <property type="molecule type" value="Genomic_DNA"/>
</dbReference>
<dbReference type="RefSeq" id="WP_106539320.1">
    <property type="nucleotide sequence ID" value="NZ_PYGE01000021.1"/>
</dbReference>
<evidence type="ECO:0000259" key="1">
    <source>
        <dbReference type="PROSITE" id="PS51186"/>
    </source>
</evidence>
<dbReference type="SUPFAM" id="SSF55729">
    <property type="entry name" value="Acyl-CoA N-acyltransferases (Nat)"/>
    <property type="match status" value="2"/>
</dbReference>
<dbReference type="Gene3D" id="3.40.630.30">
    <property type="match status" value="2"/>
</dbReference>
<dbReference type="InterPro" id="IPR016181">
    <property type="entry name" value="Acyl_CoA_acyltransferase"/>
</dbReference>
<dbReference type="GO" id="GO:1990189">
    <property type="term" value="F:protein N-terminal-serine acetyltransferase activity"/>
    <property type="evidence" value="ECO:0007669"/>
    <property type="project" value="TreeGrafter"/>
</dbReference>